<dbReference type="InterPro" id="IPR003100">
    <property type="entry name" value="PAZ_dom"/>
</dbReference>
<dbReference type="GO" id="GO:0003723">
    <property type="term" value="F:RNA binding"/>
    <property type="evidence" value="ECO:0007669"/>
    <property type="project" value="InterPro"/>
</dbReference>
<dbReference type="PANTHER" id="PTHR22891">
    <property type="entry name" value="EUKARYOTIC TRANSLATION INITIATION FACTOR 2C"/>
    <property type="match status" value="1"/>
</dbReference>
<feature type="domain" description="PAZ" evidence="2">
    <location>
        <begin position="205"/>
        <end position="308"/>
    </location>
</feature>
<dbReference type="CDD" id="cd04658">
    <property type="entry name" value="Piwi_piwi-like_Euk"/>
    <property type="match status" value="1"/>
</dbReference>
<dbReference type="Pfam" id="PF02170">
    <property type="entry name" value="PAZ"/>
    <property type="match status" value="1"/>
</dbReference>
<evidence type="ECO:0000259" key="3">
    <source>
        <dbReference type="PROSITE" id="PS50822"/>
    </source>
</evidence>
<dbReference type="AlphaFoldDB" id="A0A8S1X716"/>
<evidence type="ECO:0000313" key="5">
    <source>
        <dbReference type="Proteomes" id="UP000689195"/>
    </source>
</evidence>
<feature type="domain" description="Piwi" evidence="3">
    <location>
        <begin position="466"/>
        <end position="772"/>
    </location>
</feature>
<dbReference type="Pfam" id="PF02171">
    <property type="entry name" value="Piwi"/>
    <property type="match status" value="1"/>
</dbReference>
<dbReference type="PROSITE" id="PS50821">
    <property type="entry name" value="PAZ"/>
    <property type="match status" value="1"/>
</dbReference>
<organism evidence="4 5">
    <name type="scientific">Paramecium pentaurelia</name>
    <dbReference type="NCBI Taxonomy" id="43138"/>
    <lineage>
        <taxon>Eukaryota</taxon>
        <taxon>Sar</taxon>
        <taxon>Alveolata</taxon>
        <taxon>Ciliophora</taxon>
        <taxon>Intramacronucleata</taxon>
        <taxon>Oligohymenophorea</taxon>
        <taxon>Peniculida</taxon>
        <taxon>Parameciidae</taxon>
        <taxon>Paramecium</taxon>
    </lineage>
</organism>
<dbReference type="Proteomes" id="UP000689195">
    <property type="component" value="Unassembled WGS sequence"/>
</dbReference>
<keyword evidence="5" id="KW-1185">Reference proteome</keyword>
<proteinExistence type="inferred from homology"/>
<dbReference type="CDD" id="cd02845">
    <property type="entry name" value="PAZ_piwi_like"/>
    <property type="match status" value="1"/>
</dbReference>
<sequence length="786" mass="91555">MQKISDLPKRPARSQRLEQISRRINLISNHFPIKFIQQNQAINIYAVDFDPPIADDARKLREEIIRQATKNLQIQGLTEFTLRGKNIWSSFYIKDRLIAKATFQEQEYIVIVEHKKEYTLQDLSETVTNPVTQSINVAVKKSLKEMGMIEIGRQSKFYDPRNIECNRINEHGLKVWRGVKTSFQIYQGMPYLQIDFASRVLRDQTALEFMFSLNTRNIQDIKNEMIGLSVLAAYGNCRIYRIDEIDFSLSPLNSFQLQDGKSITYQEYYKQRYNIQIRDLQQPLLMYKDKRNLDKIAYLVPELLIMTGLTDRQRSDYKCMQSVAKYTKLTPQQRDDEIYGFYQNLKKHLIKQNIQLSDDQNVGGFQLQAPRIYMGNKEYQTDQSGFFMVKDPVFQGSHIQDWFMVYQSRGKNDDDDVDFIVQELQKQGERIGIRIEKPYYVMLKDNNVQNWLQRLTAEIGDKPPQIIVTFVNERDKDRIYGHIKKYCFQDQGISHQNILSKFLKTKNPSSVASKIAQQMSIKLGNPLWAIPKPNGISDKTMIVGIDIYHKLLTNRRSCMGFVAYLESECLNTFAKPIIMREGQELCHEVGRAIVEAISAYFERNGKKYLPDTIIVYRDGVGNAQIEALKQTEIQQMKNAIKSINKNYNPQFAVIMINKKINDRFFMVNGGGQQQQQQQKLQLTNPPSGTVIADKITSSCFDYFITAQYVTQGTCTPTHYRVLENTTNWSEELFWQLTYYQCFNYQNWTGAVRVPSCVQYAHKLAYLIGDTYQGSIHKRLAHLQCCL</sequence>
<evidence type="ECO:0000259" key="2">
    <source>
        <dbReference type="PROSITE" id="PS50821"/>
    </source>
</evidence>
<gene>
    <name evidence="4" type="ORF">PPENT_87.1.T1140088</name>
</gene>
<comment type="similarity">
    <text evidence="1">Belongs to the argonaute family.</text>
</comment>
<dbReference type="InterPro" id="IPR003165">
    <property type="entry name" value="Piwi"/>
</dbReference>
<comment type="caution">
    <text evidence="4">The sequence shown here is derived from an EMBL/GenBank/DDBJ whole genome shotgun (WGS) entry which is preliminary data.</text>
</comment>
<accession>A0A8S1X716</accession>
<evidence type="ECO:0000313" key="4">
    <source>
        <dbReference type="EMBL" id="CAD8197051.1"/>
    </source>
</evidence>
<dbReference type="EMBL" id="CAJJDO010000114">
    <property type="protein sequence ID" value="CAD8197051.1"/>
    <property type="molecule type" value="Genomic_DNA"/>
</dbReference>
<name>A0A8S1X716_9CILI</name>
<dbReference type="OrthoDB" id="445936at2759"/>
<dbReference type="SMART" id="SM00950">
    <property type="entry name" value="Piwi"/>
    <property type="match status" value="1"/>
</dbReference>
<dbReference type="SMART" id="SM00949">
    <property type="entry name" value="PAZ"/>
    <property type="match status" value="1"/>
</dbReference>
<dbReference type="PROSITE" id="PS50822">
    <property type="entry name" value="PIWI"/>
    <property type="match status" value="1"/>
</dbReference>
<evidence type="ECO:0000256" key="1">
    <source>
        <dbReference type="RuleBase" id="RU361178"/>
    </source>
</evidence>
<reference evidence="4" key="1">
    <citation type="submission" date="2021-01" db="EMBL/GenBank/DDBJ databases">
        <authorList>
            <consortium name="Genoscope - CEA"/>
            <person name="William W."/>
        </authorList>
    </citation>
    <scope>NUCLEOTIDE SEQUENCE</scope>
</reference>
<protein>
    <submittedName>
        <fullName evidence="4">Uncharacterized protein</fullName>
    </submittedName>
</protein>